<dbReference type="eggNOG" id="COG3307">
    <property type="taxonomic scope" value="Bacteria"/>
</dbReference>
<keyword evidence="2 5" id="KW-0812">Transmembrane</keyword>
<dbReference type="SUPFAM" id="SSF48452">
    <property type="entry name" value="TPR-like"/>
    <property type="match status" value="1"/>
</dbReference>
<feature type="transmembrane region" description="Helical" evidence="5">
    <location>
        <begin position="237"/>
        <end position="263"/>
    </location>
</feature>
<keyword evidence="4 5" id="KW-0472">Membrane</keyword>
<protein>
    <submittedName>
        <fullName evidence="7">O-antigen polymerase</fullName>
    </submittedName>
</protein>
<feature type="domain" description="O-antigen ligase-related" evidence="6">
    <location>
        <begin position="150"/>
        <end position="298"/>
    </location>
</feature>
<dbReference type="PANTHER" id="PTHR37422:SF13">
    <property type="entry name" value="LIPOPOLYSACCHARIDE BIOSYNTHESIS PROTEIN PA4999-RELATED"/>
    <property type="match status" value="1"/>
</dbReference>
<dbReference type="Pfam" id="PF04932">
    <property type="entry name" value="Wzy_C"/>
    <property type="match status" value="1"/>
</dbReference>
<comment type="subcellular location">
    <subcellularLocation>
        <location evidence="1">Membrane</location>
        <topology evidence="1">Multi-pass membrane protein</topology>
    </subcellularLocation>
</comment>
<feature type="transmembrane region" description="Helical" evidence="5">
    <location>
        <begin position="380"/>
        <end position="401"/>
    </location>
</feature>
<gene>
    <name evidence="7" type="ordered locus">Rcas_2975</name>
</gene>
<dbReference type="STRING" id="383372.Rcas_2975"/>
<dbReference type="InterPro" id="IPR051533">
    <property type="entry name" value="WaaL-like"/>
</dbReference>
<keyword evidence="3 5" id="KW-1133">Transmembrane helix</keyword>
<dbReference type="Gene3D" id="1.25.40.10">
    <property type="entry name" value="Tetratricopeptide repeat domain"/>
    <property type="match status" value="1"/>
</dbReference>
<accession>A7NN99</accession>
<dbReference type="AlphaFoldDB" id="A7NN99"/>
<dbReference type="InterPro" id="IPR007016">
    <property type="entry name" value="O-antigen_ligase-rel_domated"/>
</dbReference>
<sequence>MKRTWGSVPFLRPLILFVIGGVLGTLVAYDPVVSLAWLAPMIAGAALYLSMMTVLRHRLAIIALVLAFWSIGYSVLLATQYRYLGFDEKLGLAIWLGRLFSSPFPDVTPAFIDANAAASFLAPAIPLIIGLAWTARGVCRVAWGIAAGSVAFGVLLTSSRGAFVALAAAGLFWLLVRVQASAHQSGAHMPRFDLRSAIVAGAVIAGVVAGGLLLVWHPLTQDALASAMLRAEDRLAVYRNSLFLALDFPFSGIGPGAVFGQMYSRFQLLIIPTYIGYAHNLFLGVWLAQGIIGLIGFLWLLIASLHRIAPTLHTQSPLTQGAAIGCVALLFHGLTDAPQYATSWATLILAFGLFGMTAATCRPTEALLLAVAPATKRHSICSWVVAIAGVIGLTLSAPHLAAAGAGNIAAGFQARAMLAEGLTQEERAALMHESVVWVNHGLRIAPDSPLIQKRLGMLALDLGDYPRAISALERAQPLLADDQAVCKALGMAYVWTGDPDHGAEILAHLDYADEVREELGIWVYAWQERGRDDLAAYAQRAAQAMAAIH</sequence>
<dbReference type="PANTHER" id="PTHR37422">
    <property type="entry name" value="TEICHURONIC ACID BIOSYNTHESIS PROTEIN TUAE"/>
    <property type="match status" value="1"/>
</dbReference>
<evidence type="ECO:0000256" key="4">
    <source>
        <dbReference type="ARBA" id="ARBA00023136"/>
    </source>
</evidence>
<feature type="transmembrane region" description="Helical" evidence="5">
    <location>
        <begin position="12"/>
        <end position="29"/>
    </location>
</feature>
<feature type="transmembrane region" description="Helical" evidence="5">
    <location>
        <begin position="110"/>
        <end position="133"/>
    </location>
</feature>
<dbReference type="OrthoDB" id="9806320at2"/>
<feature type="transmembrane region" description="Helical" evidence="5">
    <location>
        <begin position="59"/>
        <end position="81"/>
    </location>
</feature>
<proteinExistence type="predicted"/>
<evidence type="ECO:0000256" key="2">
    <source>
        <dbReference type="ARBA" id="ARBA00022692"/>
    </source>
</evidence>
<name>A7NN99_ROSCS</name>
<feature type="transmembrane region" description="Helical" evidence="5">
    <location>
        <begin position="341"/>
        <end position="359"/>
    </location>
</feature>
<evidence type="ECO:0000256" key="5">
    <source>
        <dbReference type="SAM" id="Phobius"/>
    </source>
</evidence>
<dbReference type="HOGENOM" id="CLU_498634_0_0_0"/>
<evidence type="ECO:0000259" key="6">
    <source>
        <dbReference type="Pfam" id="PF04932"/>
    </source>
</evidence>
<evidence type="ECO:0000256" key="1">
    <source>
        <dbReference type="ARBA" id="ARBA00004141"/>
    </source>
</evidence>
<dbReference type="eggNOG" id="COG0457">
    <property type="taxonomic scope" value="Bacteria"/>
</dbReference>
<evidence type="ECO:0000313" key="8">
    <source>
        <dbReference type="Proteomes" id="UP000000263"/>
    </source>
</evidence>
<evidence type="ECO:0000313" key="7">
    <source>
        <dbReference type="EMBL" id="ABU59032.1"/>
    </source>
</evidence>
<feature type="transmembrane region" description="Helical" evidence="5">
    <location>
        <begin position="196"/>
        <end position="216"/>
    </location>
</feature>
<evidence type="ECO:0000256" key="3">
    <source>
        <dbReference type="ARBA" id="ARBA00022989"/>
    </source>
</evidence>
<dbReference type="GO" id="GO:0016020">
    <property type="term" value="C:membrane"/>
    <property type="evidence" value="ECO:0007669"/>
    <property type="project" value="UniProtKB-SubCell"/>
</dbReference>
<organism evidence="7 8">
    <name type="scientific">Roseiflexus castenholzii (strain DSM 13941 / HLO8)</name>
    <dbReference type="NCBI Taxonomy" id="383372"/>
    <lineage>
        <taxon>Bacteria</taxon>
        <taxon>Bacillati</taxon>
        <taxon>Chloroflexota</taxon>
        <taxon>Chloroflexia</taxon>
        <taxon>Chloroflexales</taxon>
        <taxon>Roseiflexineae</taxon>
        <taxon>Roseiflexaceae</taxon>
        <taxon>Roseiflexus</taxon>
    </lineage>
</organism>
<dbReference type="EMBL" id="CP000804">
    <property type="protein sequence ID" value="ABU59032.1"/>
    <property type="molecule type" value="Genomic_DNA"/>
</dbReference>
<feature type="transmembrane region" description="Helical" evidence="5">
    <location>
        <begin position="317"/>
        <end position="335"/>
    </location>
</feature>
<reference evidence="7 8" key="1">
    <citation type="submission" date="2007-08" db="EMBL/GenBank/DDBJ databases">
        <title>Complete sequence of Roseiflexus castenholzii DSM 13941.</title>
        <authorList>
            <consortium name="US DOE Joint Genome Institute"/>
            <person name="Copeland A."/>
            <person name="Lucas S."/>
            <person name="Lapidus A."/>
            <person name="Barry K."/>
            <person name="Glavina del Rio T."/>
            <person name="Dalin E."/>
            <person name="Tice H."/>
            <person name="Pitluck S."/>
            <person name="Thompson L.S."/>
            <person name="Brettin T."/>
            <person name="Bruce D."/>
            <person name="Detter J.C."/>
            <person name="Han C."/>
            <person name="Tapia R."/>
            <person name="Schmutz J."/>
            <person name="Larimer F."/>
            <person name="Land M."/>
            <person name="Hauser L."/>
            <person name="Kyrpides N."/>
            <person name="Mikhailova N."/>
            <person name="Bryant D.A."/>
            <person name="Hanada S."/>
            <person name="Tsukatani Y."/>
            <person name="Richardson P."/>
        </authorList>
    </citation>
    <scope>NUCLEOTIDE SEQUENCE [LARGE SCALE GENOMIC DNA]</scope>
    <source>
        <strain evidence="8">DSM 13941 / HLO8</strain>
    </source>
</reference>
<keyword evidence="8" id="KW-1185">Reference proteome</keyword>
<dbReference type="KEGG" id="rca:Rcas_2975"/>
<feature type="transmembrane region" description="Helical" evidence="5">
    <location>
        <begin position="283"/>
        <end position="305"/>
    </location>
</feature>
<feature type="transmembrane region" description="Helical" evidence="5">
    <location>
        <begin position="35"/>
        <end position="52"/>
    </location>
</feature>
<dbReference type="Proteomes" id="UP000000263">
    <property type="component" value="Chromosome"/>
</dbReference>
<dbReference type="InterPro" id="IPR011990">
    <property type="entry name" value="TPR-like_helical_dom_sf"/>
</dbReference>
<feature type="transmembrane region" description="Helical" evidence="5">
    <location>
        <begin position="145"/>
        <end position="176"/>
    </location>
</feature>